<feature type="region of interest" description="Disordered" evidence="1">
    <location>
        <begin position="1"/>
        <end position="65"/>
    </location>
</feature>
<accession>A0AAV7WWA7</accession>
<dbReference type="EMBL" id="JANPWB010000001">
    <property type="protein sequence ID" value="KAJ1218225.1"/>
    <property type="molecule type" value="Genomic_DNA"/>
</dbReference>
<sequence length="182" mass="18828">MGGRRPASPFLESSVGPQGSSAARVVGPGGRGLSLSPSARASPRRRLSSPDALGASPPRLRSFGLVQPAPRRAPLACTGRLPPVLLIPSEGETASAPEWGAMVRLAPPTGRHVSSGVQRRPRSWVWPGSGKAPPRNSTAPSQPILQFCSGDRCCRLAVSLRSLFEAAGGCRDILNSPISGGP</sequence>
<proteinExistence type="predicted"/>
<dbReference type="AlphaFoldDB" id="A0AAV7WWA7"/>
<organism evidence="2 3">
    <name type="scientific">Pleurodeles waltl</name>
    <name type="common">Iberian ribbed newt</name>
    <dbReference type="NCBI Taxonomy" id="8319"/>
    <lineage>
        <taxon>Eukaryota</taxon>
        <taxon>Metazoa</taxon>
        <taxon>Chordata</taxon>
        <taxon>Craniata</taxon>
        <taxon>Vertebrata</taxon>
        <taxon>Euteleostomi</taxon>
        <taxon>Amphibia</taxon>
        <taxon>Batrachia</taxon>
        <taxon>Caudata</taxon>
        <taxon>Salamandroidea</taxon>
        <taxon>Salamandridae</taxon>
        <taxon>Pleurodelinae</taxon>
        <taxon>Pleurodeles</taxon>
    </lineage>
</organism>
<evidence type="ECO:0000256" key="1">
    <source>
        <dbReference type="SAM" id="MobiDB-lite"/>
    </source>
</evidence>
<name>A0AAV7WWA7_PLEWA</name>
<keyword evidence="3" id="KW-1185">Reference proteome</keyword>
<dbReference type="Proteomes" id="UP001066276">
    <property type="component" value="Chromosome 1_1"/>
</dbReference>
<feature type="region of interest" description="Disordered" evidence="1">
    <location>
        <begin position="110"/>
        <end position="139"/>
    </location>
</feature>
<evidence type="ECO:0000313" key="2">
    <source>
        <dbReference type="EMBL" id="KAJ1218225.1"/>
    </source>
</evidence>
<comment type="caution">
    <text evidence="2">The sequence shown here is derived from an EMBL/GenBank/DDBJ whole genome shotgun (WGS) entry which is preliminary data.</text>
</comment>
<gene>
    <name evidence="2" type="ORF">NDU88_005808</name>
</gene>
<reference evidence="2" key="1">
    <citation type="journal article" date="2022" name="bioRxiv">
        <title>Sequencing and chromosome-scale assembly of the giantPleurodeles waltlgenome.</title>
        <authorList>
            <person name="Brown T."/>
            <person name="Elewa A."/>
            <person name="Iarovenko S."/>
            <person name="Subramanian E."/>
            <person name="Araus A.J."/>
            <person name="Petzold A."/>
            <person name="Susuki M."/>
            <person name="Suzuki K.-i.T."/>
            <person name="Hayashi T."/>
            <person name="Toyoda A."/>
            <person name="Oliveira C."/>
            <person name="Osipova E."/>
            <person name="Leigh N.D."/>
            <person name="Simon A."/>
            <person name="Yun M.H."/>
        </authorList>
    </citation>
    <scope>NUCLEOTIDE SEQUENCE</scope>
    <source>
        <strain evidence="2">20211129_DDA</strain>
        <tissue evidence="2">Liver</tissue>
    </source>
</reference>
<protein>
    <submittedName>
        <fullName evidence="2">Uncharacterized protein</fullName>
    </submittedName>
</protein>
<evidence type="ECO:0000313" key="3">
    <source>
        <dbReference type="Proteomes" id="UP001066276"/>
    </source>
</evidence>